<keyword evidence="9" id="KW-0805">Transcription regulation</keyword>
<dbReference type="GO" id="GO:0032993">
    <property type="term" value="C:protein-DNA complex"/>
    <property type="evidence" value="ECO:0007669"/>
    <property type="project" value="TreeGrafter"/>
</dbReference>
<dbReference type="Proteomes" id="UP000198649">
    <property type="component" value="Unassembled WGS sequence"/>
</dbReference>
<dbReference type="InterPro" id="IPR035451">
    <property type="entry name" value="Ada-like_dom_sf"/>
</dbReference>
<gene>
    <name evidence="15" type="ORF">SAMN05216561_102198</name>
</gene>
<dbReference type="InterPro" id="IPR003265">
    <property type="entry name" value="HhH-GPD_domain"/>
</dbReference>
<dbReference type="Pfam" id="PF06029">
    <property type="entry name" value="AlkA_N"/>
    <property type="match status" value="1"/>
</dbReference>
<dbReference type="InterPro" id="IPR018060">
    <property type="entry name" value="HTH_AraC"/>
</dbReference>
<dbReference type="SMART" id="SM01009">
    <property type="entry name" value="AlkA_N"/>
    <property type="match status" value="1"/>
</dbReference>
<name>A0A1I3CSU9_9ACTN</name>
<dbReference type="Gene3D" id="1.10.10.60">
    <property type="entry name" value="Homeodomain-like"/>
    <property type="match status" value="1"/>
</dbReference>
<dbReference type="SUPFAM" id="SSF46689">
    <property type="entry name" value="Homeodomain-like"/>
    <property type="match status" value="1"/>
</dbReference>
<dbReference type="AlphaFoldDB" id="A0A1I3CSU9"/>
<dbReference type="InterPro" id="IPR009057">
    <property type="entry name" value="Homeodomain-like_sf"/>
</dbReference>
<keyword evidence="4" id="KW-0489">Methyltransferase</keyword>
<evidence type="ECO:0000256" key="3">
    <source>
        <dbReference type="ARBA" id="ARBA00012000"/>
    </source>
</evidence>
<dbReference type="InterPro" id="IPR010316">
    <property type="entry name" value="AlkA_N"/>
</dbReference>
<keyword evidence="12" id="KW-0804">Transcription</keyword>
<dbReference type="GO" id="GO:0043565">
    <property type="term" value="F:sequence-specific DNA binding"/>
    <property type="evidence" value="ECO:0007669"/>
    <property type="project" value="InterPro"/>
</dbReference>
<dbReference type="SMART" id="SM00478">
    <property type="entry name" value="ENDO3c"/>
    <property type="match status" value="1"/>
</dbReference>
<keyword evidence="6" id="KW-0479">Metal-binding</keyword>
<organism evidence="15 16">
    <name type="scientific">Nocardioides psychrotolerans</name>
    <dbReference type="NCBI Taxonomy" id="1005945"/>
    <lineage>
        <taxon>Bacteria</taxon>
        <taxon>Bacillati</taxon>
        <taxon>Actinomycetota</taxon>
        <taxon>Actinomycetes</taxon>
        <taxon>Propionibacteriales</taxon>
        <taxon>Nocardioidaceae</taxon>
        <taxon>Nocardioides</taxon>
    </lineage>
</organism>
<keyword evidence="13" id="KW-0234">DNA repair</keyword>
<dbReference type="PROSITE" id="PS01124">
    <property type="entry name" value="HTH_ARAC_FAMILY_2"/>
    <property type="match status" value="1"/>
</dbReference>
<keyword evidence="7" id="KW-0227">DNA damage</keyword>
<dbReference type="GO" id="GO:0032259">
    <property type="term" value="P:methylation"/>
    <property type="evidence" value="ECO:0007669"/>
    <property type="project" value="UniProtKB-KW"/>
</dbReference>
<evidence type="ECO:0000313" key="15">
    <source>
        <dbReference type="EMBL" id="SFH77339.1"/>
    </source>
</evidence>
<accession>A0A1I3CSU9</accession>
<dbReference type="InterPro" id="IPR023170">
    <property type="entry name" value="HhH_base_excis_C"/>
</dbReference>
<dbReference type="GO" id="GO:0006285">
    <property type="term" value="P:base-excision repair, AP site formation"/>
    <property type="evidence" value="ECO:0007669"/>
    <property type="project" value="TreeGrafter"/>
</dbReference>
<evidence type="ECO:0000256" key="8">
    <source>
        <dbReference type="ARBA" id="ARBA00022833"/>
    </source>
</evidence>
<dbReference type="CDD" id="cd00056">
    <property type="entry name" value="ENDO3c"/>
    <property type="match status" value="1"/>
</dbReference>
<dbReference type="PANTHER" id="PTHR43003:SF13">
    <property type="entry name" value="DNA-3-METHYLADENINE GLYCOSYLASE 2"/>
    <property type="match status" value="1"/>
</dbReference>
<dbReference type="InterPro" id="IPR051912">
    <property type="entry name" value="Alkylbase_DNA_Glycosylase/TA"/>
</dbReference>
<keyword evidence="5" id="KW-0808">Transferase</keyword>
<dbReference type="GO" id="GO:0043916">
    <property type="term" value="F:DNA-7-methylguanine glycosylase activity"/>
    <property type="evidence" value="ECO:0007669"/>
    <property type="project" value="TreeGrafter"/>
</dbReference>
<dbReference type="Gene3D" id="1.10.340.30">
    <property type="entry name" value="Hypothetical protein, domain 2"/>
    <property type="match status" value="1"/>
</dbReference>
<dbReference type="GO" id="GO:0005737">
    <property type="term" value="C:cytoplasm"/>
    <property type="evidence" value="ECO:0007669"/>
    <property type="project" value="TreeGrafter"/>
</dbReference>
<dbReference type="GO" id="GO:0003700">
    <property type="term" value="F:DNA-binding transcription factor activity"/>
    <property type="evidence" value="ECO:0007669"/>
    <property type="project" value="InterPro"/>
</dbReference>
<evidence type="ECO:0000256" key="6">
    <source>
        <dbReference type="ARBA" id="ARBA00022723"/>
    </source>
</evidence>
<sequence>MQPTQWLDPESCYGAVKSRDRRFDGVFYTAVRTTGIYCRPSCPARTPALANVSFHPSPAAAQAAGYRACKRCLPDATPGSPDWDVAATAAGRAMRLISDGVVDREGVDGLARRVGYTSRHLSRLLAGELGAGPLALARAKRAQTARVLLETTALTCADIAFAAGFSSVRQFNDTIREVYAASPTDLRGRRGSRPTTGSVTMRLSVRTPFAGRALLAFLAYHLVPGVEVAGDGWYARTLDLPHAPGTVRLDITDALDEGQTAFVTATFGLQDLRDTAAAVERARRLLDADCDPVAVSDHFAGDLVIGPLVRATPGLRLPGQVDGDETAVRTVIGQQVSVTGARTVTGRIVAEHGRCVETSIAGLTHLFPDAATLARVDPETLPMPRARGRALVGLCAALSAGDVALDRGPDRDDVRRALVALPGIGPWTADYVAMRALGHPDLFLPTDIGVRNALAGLGHDLPSAIAASESWRPWRSYALMHLWNTLMPPFPTDPQEV</sequence>
<evidence type="ECO:0000256" key="12">
    <source>
        <dbReference type="ARBA" id="ARBA00023163"/>
    </source>
</evidence>
<comment type="catalytic activity">
    <reaction evidence="1">
        <text>Hydrolysis of alkylated DNA, releasing 3-methyladenine, 3-methylguanine, 7-methylguanine and 7-methyladenine.</text>
        <dbReference type="EC" id="3.2.2.21"/>
    </reaction>
</comment>
<comment type="cofactor">
    <cofactor evidence="2">
        <name>Zn(2+)</name>
        <dbReference type="ChEBI" id="CHEBI:29105"/>
    </cofactor>
</comment>
<dbReference type="STRING" id="1005945.SAMN05216561_102198"/>
<dbReference type="EC" id="3.2.2.21" evidence="3"/>
<evidence type="ECO:0000256" key="7">
    <source>
        <dbReference type="ARBA" id="ARBA00022763"/>
    </source>
</evidence>
<dbReference type="Gene3D" id="1.10.1670.10">
    <property type="entry name" value="Helix-hairpin-Helix base-excision DNA repair enzymes (C-terminal)"/>
    <property type="match status" value="1"/>
</dbReference>
<dbReference type="Pfam" id="PF12833">
    <property type="entry name" value="HTH_18"/>
    <property type="match status" value="1"/>
</dbReference>
<evidence type="ECO:0000256" key="2">
    <source>
        <dbReference type="ARBA" id="ARBA00001947"/>
    </source>
</evidence>
<evidence type="ECO:0000256" key="9">
    <source>
        <dbReference type="ARBA" id="ARBA00023015"/>
    </source>
</evidence>
<dbReference type="PANTHER" id="PTHR43003">
    <property type="entry name" value="DNA-3-METHYLADENINE GLYCOSYLASE"/>
    <property type="match status" value="1"/>
</dbReference>
<dbReference type="RefSeq" id="WP_091110337.1">
    <property type="nucleotide sequence ID" value="NZ_BKAF01000002.1"/>
</dbReference>
<dbReference type="InterPro" id="IPR011257">
    <property type="entry name" value="DNA_glycosylase"/>
</dbReference>
<evidence type="ECO:0000256" key="11">
    <source>
        <dbReference type="ARBA" id="ARBA00023159"/>
    </source>
</evidence>
<keyword evidence="11" id="KW-0010">Activator</keyword>
<dbReference type="Gene3D" id="3.40.10.10">
    <property type="entry name" value="DNA Methylphosphotriester Repair Domain"/>
    <property type="match status" value="1"/>
</dbReference>
<evidence type="ECO:0000256" key="10">
    <source>
        <dbReference type="ARBA" id="ARBA00023125"/>
    </source>
</evidence>
<dbReference type="GO" id="GO:0008168">
    <property type="term" value="F:methyltransferase activity"/>
    <property type="evidence" value="ECO:0007669"/>
    <property type="project" value="UniProtKB-KW"/>
</dbReference>
<dbReference type="EMBL" id="FOQG01000002">
    <property type="protein sequence ID" value="SFH77339.1"/>
    <property type="molecule type" value="Genomic_DNA"/>
</dbReference>
<proteinExistence type="predicted"/>
<dbReference type="InterPro" id="IPR037046">
    <property type="entry name" value="AlkA_N_sf"/>
</dbReference>
<evidence type="ECO:0000256" key="4">
    <source>
        <dbReference type="ARBA" id="ARBA00022603"/>
    </source>
</evidence>
<evidence type="ECO:0000256" key="13">
    <source>
        <dbReference type="ARBA" id="ARBA00023204"/>
    </source>
</evidence>
<dbReference type="SUPFAM" id="SSF55945">
    <property type="entry name" value="TATA-box binding protein-like"/>
    <property type="match status" value="1"/>
</dbReference>
<evidence type="ECO:0000259" key="14">
    <source>
        <dbReference type="PROSITE" id="PS01124"/>
    </source>
</evidence>
<evidence type="ECO:0000313" key="16">
    <source>
        <dbReference type="Proteomes" id="UP000198649"/>
    </source>
</evidence>
<dbReference type="FunFam" id="3.40.10.10:FF:000001">
    <property type="entry name" value="DNA-3-methyladenine glycosylase 2"/>
    <property type="match status" value="1"/>
</dbReference>
<evidence type="ECO:0000256" key="5">
    <source>
        <dbReference type="ARBA" id="ARBA00022679"/>
    </source>
</evidence>
<dbReference type="SUPFAM" id="SSF57884">
    <property type="entry name" value="Ada DNA repair protein, N-terminal domain (N-Ada 10)"/>
    <property type="match status" value="1"/>
</dbReference>
<protein>
    <recommendedName>
        <fullName evidence="3">DNA-3-methyladenine glycosylase II</fullName>
        <ecNumber evidence="3">3.2.2.21</ecNumber>
    </recommendedName>
</protein>
<dbReference type="Pfam" id="PF02805">
    <property type="entry name" value="Ada_Zn_binding"/>
    <property type="match status" value="1"/>
</dbReference>
<keyword evidence="10" id="KW-0238">DNA-binding</keyword>
<dbReference type="GO" id="GO:0008725">
    <property type="term" value="F:DNA-3-methyladenine glycosylase activity"/>
    <property type="evidence" value="ECO:0007669"/>
    <property type="project" value="TreeGrafter"/>
</dbReference>
<reference evidence="15 16" key="1">
    <citation type="submission" date="2016-10" db="EMBL/GenBank/DDBJ databases">
        <authorList>
            <person name="de Groot N.N."/>
        </authorList>
    </citation>
    <scope>NUCLEOTIDE SEQUENCE [LARGE SCALE GENOMIC DNA]</scope>
    <source>
        <strain evidence="15 16">CGMCC 1.11156</strain>
    </source>
</reference>
<keyword evidence="8" id="KW-0862">Zinc</keyword>
<dbReference type="GO" id="GO:0032131">
    <property type="term" value="F:alkylated DNA binding"/>
    <property type="evidence" value="ECO:0007669"/>
    <property type="project" value="TreeGrafter"/>
</dbReference>
<dbReference type="SMART" id="SM00342">
    <property type="entry name" value="HTH_ARAC"/>
    <property type="match status" value="1"/>
</dbReference>
<dbReference type="SUPFAM" id="SSF48150">
    <property type="entry name" value="DNA-glycosylase"/>
    <property type="match status" value="1"/>
</dbReference>
<keyword evidence="16" id="KW-1185">Reference proteome</keyword>
<dbReference type="InterPro" id="IPR004026">
    <property type="entry name" value="Ada_DNA_repair_Zn-bd"/>
</dbReference>
<dbReference type="GO" id="GO:0006307">
    <property type="term" value="P:DNA alkylation repair"/>
    <property type="evidence" value="ECO:0007669"/>
    <property type="project" value="TreeGrafter"/>
</dbReference>
<dbReference type="OrthoDB" id="9811249at2"/>
<feature type="domain" description="HTH araC/xylS-type" evidence="14">
    <location>
        <begin position="91"/>
        <end position="189"/>
    </location>
</feature>
<dbReference type="GO" id="GO:0008270">
    <property type="term" value="F:zinc ion binding"/>
    <property type="evidence" value="ECO:0007669"/>
    <property type="project" value="InterPro"/>
</dbReference>
<dbReference type="Gene3D" id="3.30.310.20">
    <property type="entry name" value="DNA-3-methyladenine glycosylase AlkA, N-terminal domain"/>
    <property type="match status" value="1"/>
</dbReference>
<evidence type="ECO:0000256" key="1">
    <source>
        <dbReference type="ARBA" id="ARBA00000086"/>
    </source>
</evidence>